<evidence type="ECO:0000313" key="2">
    <source>
        <dbReference type="EMBL" id="MBM7570088.1"/>
    </source>
</evidence>
<reference evidence="2 3" key="1">
    <citation type="submission" date="2021-01" db="EMBL/GenBank/DDBJ databases">
        <title>Genomic Encyclopedia of Type Strains, Phase IV (KMG-IV): sequencing the most valuable type-strain genomes for metagenomic binning, comparative biology and taxonomic classification.</title>
        <authorList>
            <person name="Goeker M."/>
        </authorList>
    </citation>
    <scope>NUCLEOTIDE SEQUENCE [LARGE SCALE GENOMIC DNA]</scope>
    <source>
        <strain evidence="2 3">DSM 23711</strain>
    </source>
</reference>
<dbReference type="CDD" id="cd03143">
    <property type="entry name" value="A4_beta-galactosidase_middle_domain"/>
    <property type="match status" value="1"/>
</dbReference>
<dbReference type="Pfam" id="PF14871">
    <property type="entry name" value="GHL6"/>
    <property type="match status" value="1"/>
</dbReference>
<dbReference type="Gene3D" id="3.40.50.880">
    <property type="match status" value="1"/>
</dbReference>
<dbReference type="Gene3D" id="3.20.20.80">
    <property type="entry name" value="Glycosidases"/>
    <property type="match status" value="1"/>
</dbReference>
<dbReference type="EMBL" id="JAFBDR010000002">
    <property type="protein sequence ID" value="MBM7570088.1"/>
    <property type="molecule type" value="Genomic_DNA"/>
</dbReference>
<dbReference type="InterPro" id="IPR028212">
    <property type="entry name" value="GHL6"/>
</dbReference>
<gene>
    <name evidence="2" type="ORF">JOC48_000566</name>
</gene>
<dbReference type="Pfam" id="PF08532">
    <property type="entry name" value="Glyco_hydro_42M"/>
    <property type="match status" value="1"/>
</dbReference>
<feature type="domain" description="Beta-galactosidase trimerisation" evidence="1">
    <location>
        <begin position="370"/>
        <end position="563"/>
    </location>
</feature>
<dbReference type="SUPFAM" id="SSF51445">
    <property type="entry name" value="(Trans)glycosidases"/>
    <property type="match status" value="1"/>
</dbReference>
<proteinExistence type="predicted"/>
<dbReference type="PANTHER" id="PTHR36447">
    <property type="entry name" value="BETA-GALACTOSIDASE GANA"/>
    <property type="match status" value="1"/>
</dbReference>
<protein>
    <recommendedName>
        <fullName evidence="1">Beta-galactosidase trimerisation domain-containing protein</fullName>
    </recommendedName>
</protein>
<evidence type="ECO:0000259" key="1">
    <source>
        <dbReference type="Pfam" id="PF08532"/>
    </source>
</evidence>
<dbReference type="InterPro" id="IPR029062">
    <property type="entry name" value="Class_I_gatase-like"/>
</dbReference>
<dbReference type="InterPro" id="IPR017853">
    <property type="entry name" value="GH"/>
</dbReference>
<accession>A0ABS2MW28</accession>
<dbReference type="InterPro" id="IPR003476">
    <property type="entry name" value="Glyco_hydro_42"/>
</dbReference>
<dbReference type="SUPFAM" id="SSF52317">
    <property type="entry name" value="Class I glutamine amidotransferase-like"/>
    <property type="match status" value="1"/>
</dbReference>
<dbReference type="InterPro" id="IPR013738">
    <property type="entry name" value="Beta_galactosidase_Trimer"/>
</dbReference>
<dbReference type="Proteomes" id="UP001296943">
    <property type="component" value="Unassembled WGS sequence"/>
</dbReference>
<dbReference type="RefSeq" id="WP_204497522.1">
    <property type="nucleotide sequence ID" value="NZ_JAFBDR010000002.1"/>
</dbReference>
<comment type="caution">
    <text evidence="2">The sequence shown here is derived from an EMBL/GenBank/DDBJ whole genome shotgun (WGS) entry which is preliminary data.</text>
</comment>
<organism evidence="2 3">
    <name type="scientific">Aquibacillus albus</name>
    <dbReference type="NCBI Taxonomy" id="1168171"/>
    <lineage>
        <taxon>Bacteria</taxon>
        <taxon>Bacillati</taxon>
        <taxon>Bacillota</taxon>
        <taxon>Bacilli</taxon>
        <taxon>Bacillales</taxon>
        <taxon>Bacillaceae</taxon>
        <taxon>Aquibacillus</taxon>
    </lineage>
</organism>
<name>A0ABS2MW28_9BACI</name>
<dbReference type="PANTHER" id="PTHR36447:SF2">
    <property type="entry name" value="BETA-GALACTOSIDASE YESZ"/>
    <property type="match status" value="1"/>
</dbReference>
<evidence type="ECO:0000313" key="3">
    <source>
        <dbReference type="Proteomes" id="UP001296943"/>
    </source>
</evidence>
<keyword evidence="3" id="KW-1185">Reference proteome</keyword>
<sequence>MGKQEERVDWWKDRPWRQIQTNLREIDMVDIDAEQYVAELQEFKANVAMINTSGIIASYPTKLPYHFQSQYLQGDSLEKIIKACHDADIKVVARTDFSKVRRPIYEMHPEWAYISPKGKIVDYNGDVHVCLNSEYQQRYAFEIIKETITTLDVDGMFFNMGGYQVRDYSGVQYGICHCDSCEQKFADMFNEDLPKTEDPNDPVYKKYLLFKTRTLQDFKQKQYKFIQNIRPDLSIANNLELQEGFFRQESNTALDRELPRWQYSASDNTKYVTSSYPNMVSSNTTVDFIDFPTRHVAVSPHQQSLRLAQALANGGALDYYLIGRLDNHQDKSGYEQVKKVFHYHAANEQEYLNLISSAKIGLINGSDGNQKEFRGWFRFLTENHFPFDTIMNDNALNLSWDKYQVMIVPDYQPISDELAEKLDAFASEGGTVIAVSKAGFQDDEYQERQQPALKCLGIQDVNIIRSDMRSAYLHIANNKPYKRLPVTNLLYLDGNYVFAEYENEVEKHLNLIPPQMFGPPERCYSTNDPTEHPGFTVHSYGEGKGVYIPWEPGQLFYRQGYANTIDFIAELLEQFVGIQPIGGNLSPMVEASLYEQKDKNAQLLHLVNGSGHFGISFYEPITMHDLKATVPYEGKPTSVKSLVTGEDYEFTADNGLLTISVPKLSLMESIKIVN</sequence>